<dbReference type="GO" id="GO:0005741">
    <property type="term" value="C:mitochondrial outer membrane"/>
    <property type="evidence" value="ECO:0007669"/>
    <property type="project" value="EnsemblFungi"/>
</dbReference>
<dbReference type="InterPro" id="IPR056748">
    <property type="entry name" value="VPS13-like_C"/>
</dbReference>
<keyword evidence="3" id="KW-0445">Lipid transport</keyword>
<feature type="region of interest" description="Disordered" evidence="4">
    <location>
        <begin position="1385"/>
        <end position="1409"/>
    </location>
</feature>
<dbReference type="RefSeq" id="XP_019017746.1">
    <property type="nucleotide sequence ID" value="XM_019161225.1"/>
</dbReference>
<dbReference type="GO" id="GO:0005628">
    <property type="term" value="C:prospore membrane"/>
    <property type="evidence" value="ECO:0007669"/>
    <property type="project" value="EnsemblFungi"/>
</dbReference>
<dbReference type="GO" id="GO:0045053">
    <property type="term" value="P:protein retention in Golgi apparatus"/>
    <property type="evidence" value="ECO:0007669"/>
    <property type="project" value="EnsemblFungi"/>
</dbReference>
<feature type="domain" description="VPS13-like middle region" evidence="6">
    <location>
        <begin position="1101"/>
        <end position="1879"/>
    </location>
</feature>
<dbReference type="GO" id="GO:0009267">
    <property type="term" value="P:cellular response to starvation"/>
    <property type="evidence" value="ECO:0007669"/>
    <property type="project" value="EnsemblFungi"/>
</dbReference>
<dbReference type="GO" id="GO:0032120">
    <property type="term" value="P:ascospore-type prospore membrane formation"/>
    <property type="evidence" value="ECO:0007669"/>
    <property type="project" value="EnsemblFungi"/>
</dbReference>
<evidence type="ECO:0000259" key="8">
    <source>
        <dbReference type="Pfam" id="PF25037"/>
    </source>
</evidence>
<comment type="similarity">
    <text evidence="1">Belongs to the VPS13 family.</text>
</comment>
<dbReference type="Proteomes" id="UP000094455">
    <property type="component" value="Unassembled WGS sequence"/>
</dbReference>
<evidence type="ECO:0000313" key="9">
    <source>
        <dbReference type="EMBL" id="ODQ46633.1"/>
    </source>
</evidence>
<organism evidence="9 10">
    <name type="scientific">Pichia membranifaciens NRRL Y-2026</name>
    <dbReference type="NCBI Taxonomy" id="763406"/>
    <lineage>
        <taxon>Eukaryota</taxon>
        <taxon>Fungi</taxon>
        <taxon>Dikarya</taxon>
        <taxon>Ascomycota</taxon>
        <taxon>Saccharomycotina</taxon>
        <taxon>Pichiomycetes</taxon>
        <taxon>Pichiales</taxon>
        <taxon>Pichiaceae</taxon>
        <taxon>Pichia</taxon>
    </lineage>
</organism>
<dbReference type="InterPro" id="IPR056747">
    <property type="entry name" value="VPS13-like_M"/>
</dbReference>
<dbReference type="GO" id="GO:0071561">
    <property type="term" value="C:nucleus-vacuole junction"/>
    <property type="evidence" value="ECO:0007669"/>
    <property type="project" value="EnsemblFungi"/>
</dbReference>
<keyword evidence="2" id="KW-0813">Transport</keyword>
<dbReference type="OrthoDB" id="428159at2759"/>
<dbReference type="GO" id="GO:0007005">
    <property type="term" value="P:mitochondrion organization"/>
    <property type="evidence" value="ECO:0007669"/>
    <property type="project" value="EnsemblFungi"/>
</dbReference>
<sequence>MLESLVANILNRTLGAYVENFDPNQLNIGIWSGDVTLSNLKLKRESLDKLDLPLDLRCGHLGTLTMQIPWSNLKSKPVKILIQDCYLLVSAVQQTKFDKGSEQSRELRVKRQKLDELELLSQQQAEFSQLDEKDKLKNQSFTDSLISKIIDNLQITIKNIHIRYEDLNCFTKVPYALGFTLDELSAVSTDENWVKNFIENVSSASRKLLLLKSLTVYLDTSISSTASAAVFSDLDRDAMIDRLKAYIDQASANASGNIEYLLQPVSGTGHLTLNKLGPTDESPHYNVELFFEQFRLNLNRLQYCDILDSTTEMNYYQKTLKFRINAPHCAVSEDPYKWLQYSFQAIYNEIHERNYRKTWGYLKKRRDQRKQYIALWKKYLLDKNSLTLDEKKALTQLESECEFGDLKFYRSLAKMQFKKEHHALPAKAAAAKDANNNKGWLSSWWGSSTTAKDNEDKPTVLPAEGADLEITDEQINEFYDAIEFDESKVLSESFDVPRERIKVAVNCKLNTGSFIIRQNHSSNNLAEFISEGCHVEFLQRKDSYYIGFRLNKFSVEDGATDTLYKHIVSVKQLTSPPSTSPSPSPSSSNLNQLSLSDAVLSDNPFFQVSFEHNPLDESADSKLVAKLSSMTIFHNTRFLESLHKFFKPPKAHLDTIGTLMNAAESTIQDFTKQTKIGLQYAFEEHKTMNVKMDLQAPLIILPINPTKWDSPVGILDAGHISIVSDIISADKYQEIKNERKDTYTENDWKKLNTYMYDKYNLALQDAQILIGPDIKSTIEQLHTDGPKDALILDQLNMNFVIEVSIIPTFYDLPRMKIGGDVPRFVAMLSDYQYKIFMDLLSSSVPVFTANDDETDNSSITNQNDSDVQTFLTDSNAAPNMDSLEDSSFSETKSSDKDDQMANSTTSVSSPAMNQHAIEFNFTMDLIILSMKRCSNTTTFEAEKLVDLVGDKLKLNFYKTENVMHVDLLLADLSVNDYMENSNVDEFKKLVGSKANLETSTASSLDNLFVVSYTKSLRLANFKGEIIECYDQNVKLDISDFQVVITRKSLLTLLNYSLNTFTDPMAPEIPSDKLRHNDIENVNAPAHINVDINMKSINMILNDDGIKLATLVLERADVSVFLLPDSMRVSATLGGLNLIDNDTHRGRELISIQGDDLADLSYETYDPETNTLPYSSQFKFETRSMVVMFAEDSFARIYGFICQFQRMKYIYDSARDAALDQANNVEYPNKMKFDVLIRAPIFVFPKIVDPVNELFDTITTNLGEIHTFNEFKRKDDTYLNIIQAGLTNTKISSSFVVNGDNFQELEIIDKLDIIFNIDYYDGDKLPRPSMIVDGNLSGNDIKLSEWQTFSIIQILQSFPRIFKDNAVNDGNIEDIENDATNANMLIKRSKSPEKEPSELSKKSVDIEHASVSSESSTTSAVSKKPNSVSVDFAFNIPLLSLTLYNNTRQSIDVSDKKLSKFSLNDMAAKFQLFDNGDFKSDLHIKSFVVKDVRATTKNVFTDIIPEVDHTEYQFMGLVNSVNGITTIDVAIDSPKVLLVMDYLFALKSFGDFATHKPKTVVDQYLQDYNNSDENAENGKKIDEILDPQDSLDDDVVAGNQINYKVNIVDPSIILLANPENDDTEAVIFKISQLGLTIGELTQMNASGIGMFLRRMSSDDTSKLRILDDFSFDFMLDTRGSNKTSFLTTIDSNIDPLLLRLSLRDIYLAIEIFNKASSMFNEGSKGEIESQQHHVRHQGTSFTDEISKKISKYAPSVISSLSKASQQGRGQKSNEPLVIVKGERLKINIQGFRLVLIGDVHELPILDFDIKAFEINAKNWSTELEADTQVSSLINTFNYSLSQWEPLLEAWSFAVHIERSAQQKISVNFVSRETAELTVTSRSIATLSHFANLLSEKGELKPRGEDSPYRIINQTGYDLNIWIDDDSDSERQKTLLKDQETLPWSFEDWRQVRESLSINPNINYIGVEFIDSIYDPIRKLSLKAEGEEVLMLTPILKDQYHNRLACEIVLAEDKVKEVILKSTVSIKNFTATPIYVGVGNYDGEFVVDREIMVPTGANLALPIDYVYNGKLAVRPATTSEIFGWSTAKLQGNDSSITMSWESIRDHDLLLECPRIEQNGPADYYYFKAHAEYNEKESLNQLYPHMNIFISPPLVIENLLPFDIEWRLFQKGPRKWNDKLNQGEKCPIHIVDMNFSAVIKIQVLGSTYAVSAASIVNTPNNMTTVDKEINLKNDDGHRLSLKLYYSTDPKYGTKVSIYSPYLLVNRTGKDLFVMDSFNTLCSKSRQGVLTGDEKEFPDMFSFSIENDAFGFFRGNLERNTVQLRVGDSYPSEKFSIDKIGQSFEVRVGLKTRNFENDVGIYITEGQGVYNLTKVIIITPRYIIRNDLGIPIVVSLVGSSKTVNVGSNAASPIYDMPTYGDKQMMIGFKEGRGNMSAAFVINNVGEIYIRVKKLDSNAHMLLRVVISTEHASIFINILDAKNLWPYSIRNFSDNEFFIYQADPYIDKDGNKLSDAEFTPVFYKIPPKSVMPYAWDFPAAEVKELVVRCSGRERYIQLAEIGSLMPMRVKKEGGAFQIFDLNVIADGPIQALMISEYDPRTSMYQLKQNKSTSTTATTAMKDEFETNIKDEKYYTNIVFNFEGIGVSLVNTKNTYQELCYTTIRGIEFHYNESDIYQTASLKMKWVQIDNQLYSCIYPVILFPTIVPKSSYELNSHPVFSTSIARLKDNTHGVNYIKFATVLLQELSVQVDEDFLWAILDFSKIPGAAWNSDVKNELWDKNLQIPEPPTIRSTDDLYFEALHLQPLQFNISFVRTERVNVEDTMTTQNALSVAADVLTMAIGNINDAPVRLSALLLENIRTPVPYLIQNISEHYKQAFLYQLYKVLGSADLLGNPVGLFNNISSGVMDIFYEPYQGYIMTDRPQELGIGLAKGSLSFLKKSVFGVSDSVSRFTNSMAKGLTAASMDKDFQEKRRMTRQVGKPNHPVDGLSIGATSFINGISSGLSGLATAPMEGATREGASGFFKGLGKGLLGLPTKTATGVLDLANNISESIKNTTTVFDGEGIEKVRLPRFIPFDGAVVTFSEKDAQGQYWLKTCSGGIYSDDQYLAHVVLQGGDHACIISFNRILVMKVFDMTVDWQISLENILNITLEKTGIRIKTKNVSDPSRFIPLPDRADKRYLYSQIAIAVNEYNKHCIVAL</sequence>
<protein>
    <recommendedName>
        <fullName evidence="11">Vacuolar protein sorting-associated protein</fullName>
    </recommendedName>
</protein>
<dbReference type="InterPro" id="IPR026854">
    <property type="entry name" value="VPS13_N"/>
</dbReference>
<dbReference type="Pfam" id="PF12624">
    <property type="entry name" value="VPS13_N"/>
    <property type="match status" value="1"/>
</dbReference>
<dbReference type="GO" id="GO:0120014">
    <property type="term" value="F:phospholipid transfer activity"/>
    <property type="evidence" value="ECO:0007669"/>
    <property type="project" value="EnsemblFungi"/>
</dbReference>
<dbReference type="Pfam" id="PF25037">
    <property type="entry name" value="VPS13_C"/>
    <property type="match status" value="1"/>
</dbReference>
<dbReference type="EMBL" id="KV454003">
    <property type="protein sequence ID" value="ODQ46633.1"/>
    <property type="molecule type" value="Genomic_DNA"/>
</dbReference>
<dbReference type="GO" id="GO:1990816">
    <property type="term" value="C:vacuole-mitochondrion membrane contact site"/>
    <property type="evidence" value="ECO:0007669"/>
    <property type="project" value="EnsemblFungi"/>
</dbReference>
<dbReference type="PANTHER" id="PTHR16166">
    <property type="entry name" value="VACUOLAR PROTEIN SORTING-ASSOCIATED PROTEIN VPS13"/>
    <property type="match status" value="1"/>
</dbReference>
<keyword evidence="10" id="KW-1185">Reference proteome</keyword>
<evidence type="ECO:0000259" key="5">
    <source>
        <dbReference type="Pfam" id="PF12624"/>
    </source>
</evidence>
<dbReference type="GO" id="GO:0010008">
    <property type="term" value="C:endosome membrane"/>
    <property type="evidence" value="ECO:0007669"/>
    <property type="project" value="EnsemblFungi"/>
</dbReference>
<feature type="domain" description="Vacuolar protein sorting-associated protein 13 VPS13 adaptor binding" evidence="7">
    <location>
        <begin position="1946"/>
        <end position="2536"/>
    </location>
</feature>
<feature type="domain" description="Chorein N-terminal" evidence="5">
    <location>
        <begin position="1"/>
        <end position="1050"/>
    </location>
</feature>
<dbReference type="GO" id="GO:0036258">
    <property type="term" value="P:multivesicular body assembly"/>
    <property type="evidence" value="ECO:0007669"/>
    <property type="project" value="EnsemblFungi"/>
</dbReference>
<evidence type="ECO:0000259" key="6">
    <source>
        <dbReference type="Pfam" id="PF25033"/>
    </source>
</evidence>
<evidence type="ECO:0008006" key="11">
    <source>
        <dbReference type="Google" id="ProtNLM"/>
    </source>
</evidence>
<dbReference type="GO" id="GO:0005798">
    <property type="term" value="C:Golgi-associated vesicle"/>
    <property type="evidence" value="ECO:0007669"/>
    <property type="project" value="EnsemblFungi"/>
</dbReference>
<feature type="compositionally biased region" description="Basic and acidic residues" evidence="4">
    <location>
        <begin position="1389"/>
        <end position="1407"/>
    </location>
</feature>
<dbReference type="GO" id="GO:0005774">
    <property type="term" value="C:vacuolar membrane"/>
    <property type="evidence" value="ECO:0007669"/>
    <property type="project" value="EnsemblFungi"/>
</dbReference>
<dbReference type="GO" id="GO:0045324">
    <property type="term" value="P:late endosome to vacuole transport"/>
    <property type="evidence" value="ECO:0007669"/>
    <property type="project" value="EnsemblFungi"/>
</dbReference>
<evidence type="ECO:0000256" key="1">
    <source>
        <dbReference type="ARBA" id="ARBA00006545"/>
    </source>
</evidence>
<reference evidence="9 10" key="1">
    <citation type="journal article" date="2016" name="Proc. Natl. Acad. Sci. U.S.A.">
        <title>Comparative genomics of biotechnologically important yeasts.</title>
        <authorList>
            <person name="Riley R."/>
            <person name="Haridas S."/>
            <person name="Wolfe K.H."/>
            <person name="Lopes M.R."/>
            <person name="Hittinger C.T."/>
            <person name="Goeker M."/>
            <person name="Salamov A.A."/>
            <person name="Wisecaver J.H."/>
            <person name="Long T.M."/>
            <person name="Calvey C.H."/>
            <person name="Aerts A.L."/>
            <person name="Barry K.W."/>
            <person name="Choi C."/>
            <person name="Clum A."/>
            <person name="Coughlan A.Y."/>
            <person name="Deshpande S."/>
            <person name="Douglass A.P."/>
            <person name="Hanson S.J."/>
            <person name="Klenk H.-P."/>
            <person name="LaButti K.M."/>
            <person name="Lapidus A."/>
            <person name="Lindquist E.A."/>
            <person name="Lipzen A.M."/>
            <person name="Meier-Kolthoff J.P."/>
            <person name="Ohm R.A."/>
            <person name="Otillar R.P."/>
            <person name="Pangilinan J.L."/>
            <person name="Peng Y."/>
            <person name="Rokas A."/>
            <person name="Rosa C.A."/>
            <person name="Scheuner C."/>
            <person name="Sibirny A.A."/>
            <person name="Slot J.C."/>
            <person name="Stielow J.B."/>
            <person name="Sun H."/>
            <person name="Kurtzman C.P."/>
            <person name="Blackwell M."/>
            <person name="Grigoriev I.V."/>
            <person name="Jeffries T.W."/>
        </authorList>
    </citation>
    <scope>NUCLEOTIDE SEQUENCE [LARGE SCALE GENOMIC DNA]</scope>
    <source>
        <strain evidence="9 10">NRRL Y-2026</strain>
    </source>
</reference>
<dbReference type="InterPro" id="IPR026847">
    <property type="entry name" value="VPS13"/>
</dbReference>
<feature type="compositionally biased region" description="Polar residues" evidence="4">
    <location>
        <begin position="900"/>
        <end position="909"/>
    </location>
</feature>
<gene>
    <name evidence="9" type="ORF">PICMEDRAFT_16477</name>
</gene>
<dbReference type="PANTHER" id="PTHR16166:SF93">
    <property type="entry name" value="INTERMEMBRANE LIPID TRANSFER PROTEIN VPS13"/>
    <property type="match status" value="1"/>
</dbReference>
<evidence type="ECO:0000313" key="10">
    <source>
        <dbReference type="Proteomes" id="UP000094455"/>
    </source>
</evidence>
<evidence type="ECO:0000256" key="3">
    <source>
        <dbReference type="ARBA" id="ARBA00023055"/>
    </source>
</evidence>
<evidence type="ECO:0000256" key="4">
    <source>
        <dbReference type="SAM" id="MobiDB-lite"/>
    </source>
</evidence>
<dbReference type="GO" id="GO:0006623">
    <property type="term" value="P:protein targeting to vacuole"/>
    <property type="evidence" value="ECO:0007669"/>
    <property type="project" value="EnsemblFungi"/>
</dbReference>
<feature type="domain" description="Intermembrane lipid transfer protein VPS13-like C-terminal" evidence="8">
    <location>
        <begin position="3063"/>
        <end position="3169"/>
    </location>
</feature>
<dbReference type="Pfam" id="PF25036">
    <property type="entry name" value="VPS13_VAB"/>
    <property type="match status" value="1"/>
</dbReference>
<dbReference type="GO" id="GO:0006895">
    <property type="term" value="P:Golgi to endosome transport"/>
    <property type="evidence" value="ECO:0007669"/>
    <property type="project" value="EnsemblFungi"/>
</dbReference>
<evidence type="ECO:0000259" key="7">
    <source>
        <dbReference type="Pfam" id="PF25036"/>
    </source>
</evidence>
<evidence type="ECO:0000256" key="2">
    <source>
        <dbReference type="ARBA" id="ARBA00022448"/>
    </source>
</evidence>
<feature type="region of interest" description="Disordered" evidence="4">
    <location>
        <begin position="872"/>
        <end position="909"/>
    </location>
</feature>
<dbReference type="GO" id="GO:0005543">
    <property type="term" value="F:phospholipid binding"/>
    <property type="evidence" value="ECO:0007669"/>
    <property type="project" value="EnsemblFungi"/>
</dbReference>
<dbReference type="GO" id="GO:0061709">
    <property type="term" value="P:reticulophagy"/>
    <property type="evidence" value="ECO:0007669"/>
    <property type="project" value="EnsemblFungi"/>
</dbReference>
<dbReference type="GO" id="GO:0090083">
    <property type="term" value="P:regulation of inclusion body assembly"/>
    <property type="evidence" value="ECO:0007669"/>
    <property type="project" value="EnsemblFungi"/>
</dbReference>
<dbReference type="GO" id="GO:0005777">
    <property type="term" value="C:peroxisome"/>
    <property type="evidence" value="ECO:0007669"/>
    <property type="project" value="EnsemblFungi"/>
</dbReference>
<dbReference type="GO" id="GO:0005829">
    <property type="term" value="C:cytosol"/>
    <property type="evidence" value="ECO:0007669"/>
    <property type="project" value="GOC"/>
</dbReference>
<dbReference type="GeneID" id="30177912"/>
<proteinExistence type="inferred from homology"/>
<name>A0A1E3NMM7_9ASCO</name>
<dbReference type="Pfam" id="PF25033">
    <property type="entry name" value="VPS13_M"/>
    <property type="match status" value="1"/>
</dbReference>
<dbReference type="STRING" id="763406.A0A1E3NMM7"/>
<dbReference type="GO" id="GO:0005770">
    <property type="term" value="C:late endosome"/>
    <property type="evidence" value="ECO:0007669"/>
    <property type="project" value="EnsemblFungi"/>
</dbReference>
<accession>A0A1E3NMM7</accession>
<dbReference type="InterPro" id="IPR009543">
    <property type="entry name" value="VPS13_VAB"/>
</dbReference>